<sequence>MFSFKDVYHNNVHLVFDETFFSKQPGHVWVVCRYRSQWLLTDHARRGHEFPGGKIEVGESPVDAAVREVWEETGGIVEKIQFVGQYKVEGKTEVVIKNIYYANVEKLVEKDNYMETNGPILYDELPRKIEAVPEFSFIMKDEVLTHTIRYLQEQQIIV</sequence>
<dbReference type="InterPro" id="IPR020476">
    <property type="entry name" value="Nudix_hydrolase"/>
</dbReference>
<dbReference type="InterPro" id="IPR000086">
    <property type="entry name" value="NUDIX_hydrolase_dom"/>
</dbReference>
<evidence type="ECO:0000256" key="2">
    <source>
        <dbReference type="ARBA" id="ARBA00005582"/>
    </source>
</evidence>
<keyword evidence="9" id="KW-1185">Reference proteome</keyword>
<reference evidence="9" key="1">
    <citation type="journal article" date="2019" name="Int. J. Syst. Evol. Microbiol.">
        <title>The Global Catalogue of Microorganisms (GCM) 10K type strain sequencing project: providing services to taxonomists for standard genome sequencing and annotation.</title>
        <authorList>
            <consortium name="The Broad Institute Genomics Platform"/>
            <consortium name="The Broad Institute Genome Sequencing Center for Infectious Disease"/>
            <person name="Wu L."/>
            <person name="Ma J."/>
        </authorList>
    </citation>
    <scope>NUCLEOTIDE SEQUENCE [LARGE SCALE GENOMIC DNA]</scope>
    <source>
        <strain evidence="9">CGMCC 1.15790</strain>
    </source>
</reference>
<keyword evidence="4 6" id="KW-0378">Hydrolase</keyword>
<feature type="domain" description="Nudix hydrolase" evidence="7">
    <location>
        <begin position="7"/>
        <end position="145"/>
    </location>
</feature>
<evidence type="ECO:0000256" key="3">
    <source>
        <dbReference type="ARBA" id="ARBA00022723"/>
    </source>
</evidence>
<dbReference type="RefSeq" id="WP_270897258.1">
    <property type="nucleotide sequence ID" value="NZ_JBHSPF010000059.1"/>
</dbReference>
<evidence type="ECO:0000313" key="9">
    <source>
        <dbReference type="Proteomes" id="UP001596143"/>
    </source>
</evidence>
<protein>
    <submittedName>
        <fullName evidence="8">RNA deprotection pyrophosphohydrolase</fullName>
    </submittedName>
</protein>
<dbReference type="PROSITE" id="PS51462">
    <property type="entry name" value="NUDIX"/>
    <property type="match status" value="1"/>
</dbReference>
<gene>
    <name evidence="8" type="primary">ytkD</name>
    <name evidence="8" type="ORF">ACFPTR_11105</name>
</gene>
<evidence type="ECO:0000256" key="4">
    <source>
        <dbReference type="ARBA" id="ARBA00022801"/>
    </source>
</evidence>
<evidence type="ECO:0000259" key="7">
    <source>
        <dbReference type="PROSITE" id="PS51462"/>
    </source>
</evidence>
<evidence type="ECO:0000256" key="1">
    <source>
        <dbReference type="ARBA" id="ARBA00001946"/>
    </source>
</evidence>
<evidence type="ECO:0000256" key="5">
    <source>
        <dbReference type="ARBA" id="ARBA00022842"/>
    </source>
</evidence>
<dbReference type="PANTHER" id="PTHR43758:SF8">
    <property type="entry name" value="8-OXO-DGTP DIPHOSPHATASE YTKD-RELATED"/>
    <property type="match status" value="1"/>
</dbReference>
<organism evidence="8 9">
    <name type="scientific">Aliibacillus thermotolerans</name>
    <dbReference type="NCBI Taxonomy" id="1834418"/>
    <lineage>
        <taxon>Bacteria</taxon>
        <taxon>Bacillati</taxon>
        <taxon>Bacillota</taxon>
        <taxon>Bacilli</taxon>
        <taxon>Bacillales</taxon>
        <taxon>Bacillaceae</taxon>
        <taxon>Aliibacillus</taxon>
    </lineage>
</organism>
<dbReference type="PRINTS" id="PR00502">
    <property type="entry name" value="NUDIXFAMILY"/>
</dbReference>
<dbReference type="Gene3D" id="3.90.79.10">
    <property type="entry name" value="Nucleoside Triphosphate Pyrophosphohydrolase"/>
    <property type="match status" value="1"/>
</dbReference>
<comment type="cofactor">
    <cofactor evidence="1">
        <name>Mg(2+)</name>
        <dbReference type="ChEBI" id="CHEBI:18420"/>
    </cofactor>
</comment>
<accession>A0ABW0U7B8</accession>
<dbReference type="CDD" id="cd04665">
    <property type="entry name" value="NUDIX_RppH"/>
    <property type="match status" value="1"/>
</dbReference>
<dbReference type="PANTHER" id="PTHR43758">
    <property type="entry name" value="7,8-DIHYDRO-8-OXOGUANINE TRIPHOSPHATASE"/>
    <property type="match status" value="1"/>
</dbReference>
<dbReference type="NCBIfam" id="TIGR02705">
    <property type="entry name" value="nudix_YtkD"/>
    <property type="match status" value="1"/>
</dbReference>
<evidence type="ECO:0000256" key="6">
    <source>
        <dbReference type="RuleBase" id="RU003476"/>
    </source>
</evidence>
<dbReference type="EMBL" id="JBHSPF010000059">
    <property type="protein sequence ID" value="MFC5629400.1"/>
    <property type="molecule type" value="Genomic_DNA"/>
</dbReference>
<dbReference type="Proteomes" id="UP001596143">
    <property type="component" value="Unassembled WGS sequence"/>
</dbReference>
<comment type="caution">
    <text evidence="8">The sequence shown here is derived from an EMBL/GenBank/DDBJ whole genome shotgun (WGS) entry which is preliminary data.</text>
</comment>
<dbReference type="InterPro" id="IPR014078">
    <property type="entry name" value="Nudix_YtkD"/>
</dbReference>
<keyword evidence="3" id="KW-0479">Metal-binding</keyword>
<keyword evidence="5" id="KW-0460">Magnesium</keyword>
<dbReference type="Pfam" id="PF00293">
    <property type="entry name" value="NUDIX"/>
    <property type="match status" value="1"/>
</dbReference>
<name>A0ABW0U7B8_9BACI</name>
<evidence type="ECO:0000313" key="8">
    <source>
        <dbReference type="EMBL" id="MFC5629400.1"/>
    </source>
</evidence>
<comment type="similarity">
    <text evidence="2 6">Belongs to the Nudix hydrolase family.</text>
</comment>
<dbReference type="SUPFAM" id="SSF55811">
    <property type="entry name" value="Nudix"/>
    <property type="match status" value="1"/>
</dbReference>
<dbReference type="InterPro" id="IPR020084">
    <property type="entry name" value="NUDIX_hydrolase_CS"/>
</dbReference>
<dbReference type="PROSITE" id="PS00893">
    <property type="entry name" value="NUDIX_BOX"/>
    <property type="match status" value="1"/>
</dbReference>
<dbReference type="InterPro" id="IPR015797">
    <property type="entry name" value="NUDIX_hydrolase-like_dom_sf"/>
</dbReference>
<proteinExistence type="inferred from homology"/>